<dbReference type="GO" id="GO:0004467">
    <property type="term" value="F:long-chain fatty acid-CoA ligase activity"/>
    <property type="evidence" value="ECO:0007669"/>
    <property type="project" value="TreeGrafter"/>
</dbReference>
<sequence>MDLIAEAAGSIDAATALGGTALTLAAAAYTNAKFGIKTDIDSLRDDRAFGKLLGQRIAQMGDTCTMYKLLERVIEMDGKGDADALWFENKTWSYSQVRDLADRFAALLHARGIRPGDFVAIFTSNSPEMVFTIYALAKLGAVAAMINTNLRDDTFQHCLTISTSKLIISTLDLSKHVKSDLPKISFNISSFDSVIPQPSSEQELVNLETLRQIPNSDVSGLKPAKRKISDPAVLIYTSGTTGNPKACSILNTMVMVTSNPLTQDVRKAKKYYPLRIYSSLPLFHGTAFFGGFCYSVGNGGTLCLRRKFSASKFWKDVHDSKANRILYIGELCRYLLASPPSPYDRNHQCQVAYGNGLRGDIWERFQDRFNVAEIREIYRSTEGVARFDNFYGGVWGAGAVGFFGPIRQYFEEDTYLIKYDDETEMPYRDPKTGFCVKVKSGEEGEAIGRVRNRQALTEYLNNNDATEKKLIRDVFEKGDLFQRMGDLLVRDQDGWIRFGDRVGETFRWKGENVSAGEVRDHICKIDNVQDAIVYGVKLERYDGKAGAAAITLSRRTPETEAAHIKNLYSELKSKGVPSYALPRLVRITTEVATGVTFKQAKGDLSKRGWNPDTDWKGDTLYWLNPRGKGRAPSYEKLEADSWAAIEGGSAKL</sequence>
<dbReference type="InterPro" id="IPR020845">
    <property type="entry name" value="AMP-binding_CS"/>
</dbReference>
<dbReference type="InterPro" id="IPR042099">
    <property type="entry name" value="ANL_N_sf"/>
</dbReference>
<dbReference type="Gene3D" id="3.30.300.30">
    <property type="match status" value="1"/>
</dbReference>
<dbReference type="GO" id="GO:0009898">
    <property type="term" value="C:cytoplasmic side of plasma membrane"/>
    <property type="evidence" value="ECO:0007669"/>
    <property type="project" value="TreeGrafter"/>
</dbReference>
<keyword evidence="2" id="KW-0436">Ligase</keyword>
<dbReference type="InterPro" id="IPR000873">
    <property type="entry name" value="AMP-dep_synth/lig_dom"/>
</dbReference>
<protein>
    <submittedName>
        <fullName evidence="4">Fatty acid transporter protein</fullName>
    </submittedName>
</protein>
<dbReference type="GO" id="GO:0044539">
    <property type="term" value="P:long-chain fatty acid import into cell"/>
    <property type="evidence" value="ECO:0007669"/>
    <property type="project" value="TreeGrafter"/>
</dbReference>
<dbReference type="Gene3D" id="3.40.50.12780">
    <property type="entry name" value="N-terminal domain of ligase-like"/>
    <property type="match status" value="1"/>
</dbReference>
<dbReference type="GO" id="GO:0005777">
    <property type="term" value="C:peroxisome"/>
    <property type="evidence" value="ECO:0007669"/>
    <property type="project" value="TreeGrafter"/>
</dbReference>
<dbReference type="OMA" id="WRFIRIF"/>
<accession>A0A0U1LUU5</accession>
<dbReference type="GO" id="GO:0005811">
    <property type="term" value="C:lipid droplet"/>
    <property type="evidence" value="ECO:0007669"/>
    <property type="project" value="TreeGrafter"/>
</dbReference>
<dbReference type="SUPFAM" id="SSF56801">
    <property type="entry name" value="Acetyl-CoA synthetase-like"/>
    <property type="match status" value="1"/>
</dbReference>
<evidence type="ECO:0000313" key="4">
    <source>
        <dbReference type="EMBL" id="CRG86872.1"/>
    </source>
</evidence>
<evidence type="ECO:0000313" key="5">
    <source>
        <dbReference type="Proteomes" id="UP000054383"/>
    </source>
</evidence>
<reference evidence="4 5" key="1">
    <citation type="submission" date="2015-04" db="EMBL/GenBank/DDBJ databases">
        <authorList>
            <person name="Syromyatnikov M.Y."/>
            <person name="Popov V.N."/>
        </authorList>
    </citation>
    <scope>NUCLEOTIDE SEQUENCE [LARGE SCALE GENOMIC DNA]</scope>
    <source>
        <strain evidence="4">WF-38-12</strain>
    </source>
</reference>
<proteinExistence type="inferred from homology"/>
<keyword evidence="5" id="KW-1185">Reference proteome</keyword>
<dbReference type="GO" id="GO:0005324">
    <property type="term" value="F:long-chain fatty acid transmembrane transporter activity"/>
    <property type="evidence" value="ECO:0007669"/>
    <property type="project" value="TreeGrafter"/>
</dbReference>
<dbReference type="PANTHER" id="PTHR43107:SF20">
    <property type="entry name" value="FATTY ACID TRANSPORTER_ACYL-COA SYNTHETASE (FAT1), PUTATIVE (AFU_ORTHOLOGUE AFUA_2G11360)-RELATED"/>
    <property type="match status" value="1"/>
</dbReference>
<dbReference type="InterPro" id="IPR045851">
    <property type="entry name" value="AMP-bd_C_sf"/>
</dbReference>
<dbReference type="STRING" id="28573.A0A0U1LUU5"/>
<dbReference type="PROSITE" id="PS00455">
    <property type="entry name" value="AMP_BINDING"/>
    <property type="match status" value="1"/>
</dbReference>
<dbReference type="AlphaFoldDB" id="A0A0U1LUU5"/>
<evidence type="ECO:0000256" key="1">
    <source>
        <dbReference type="ARBA" id="ARBA00006432"/>
    </source>
</evidence>
<dbReference type="OrthoDB" id="10253869at2759"/>
<feature type="domain" description="AMP-dependent synthetase/ligase" evidence="3">
    <location>
        <begin position="78"/>
        <end position="385"/>
    </location>
</feature>
<organism evidence="4 5">
    <name type="scientific">Talaromyces islandicus</name>
    <name type="common">Penicillium islandicum</name>
    <dbReference type="NCBI Taxonomy" id="28573"/>
    <lineage>
        <taxon>Eukaryota</taxon>
        <taxon>Fungi</taxon>
        <taxon>Dikarya</taxon>
        <taxon>Ascomycota</taxon>
        <taxon>Pezizomycotina</taxon>
        <taxon>Eurotiomycetes</taxon>
        <taxon>Eurotiomycetidae</taxon>
        <taxon>Eurotiales</taxon>
        <taxon>Trichocomaceae</taxon>
        <taxon>Talaromyces</taxon>
        <taxon>Talaromyces sect. Islandici</taxon>
    </lineage>
</organism>
<dbReference type="Pfam" id="PF00501">
    <property type="entry name" value="AMP-binding"/>
    <property type="match status" value="1"/>
</dbReference>
<dbReference type="EMBL" id="CVMT01000003">
    <property type="protein sequence ID" value="CRG86872.1"/>
    <property type="molecule type" value="Genomic_DNA"/>
</dbReference>
<gene>
    <name evidence="4" type="ORF">PISL3812_03884</name>
</gene>
<name>A0A0U1LUU5_TALIS</name>
<dbReference type="PANTHER" id="PTHR43107">
    <property type="entry name" value="LONG-CHAIN FATTY ACID TRANSPORT PROTEIN"/>
    <property type="match status" value="1"/>
</dbReference>
<evidence type="ECO:0000256" key="2">
    <source>
        <dbReference type="ARBA" id="ARBA00022598"/>
    </source>
</evidence>
<comment type="similarity">
    <text evidence="1">Belongs to the ATP-dependent AMP-binding enzyme family.</text>
</comment>
<dbReference type="Proteomes" id="UP000054383">
    <property type="component" value="Unassembled WGS sequence"/>
</dbReference>
<evidence type="ECO:0000259" key="3">
    <source>
        <dbReference type="Pfam" id="PF00501"/>
    </source>
</evidence>